<protein>
    <recommendedName>
        <fullName evidence="3">phosphoserine phosphatase</fullName>
        <ecNumber evidence="3">3.1.3.3</ecNumber>
    </recommendedName>
</protein>
<keyword evidence="4" id="KW-0028">Amino-acid biosynthesis</keyword>
<dbReference type="PANTHER" id="PTHR43344">
    <property type="entry name" value="PHOSPHOSERINE PHOSPHATASE"/>
    <property type="match status" value="1"/>
</dbReference>
<dbReference type="AlphaFoldDB" id="A0AAV3UJD5"/>
<dbReference type="Pfam" id="PF12710">
    <property type="entry name" value="HAD"/>
    <property type="match status" value="1"/>
</dbReference>
<keyword evidence="6" id="KW-0378">Hydrolase</keyword>
<evidence type="ECO:0000256" key="2">
    <source>
        <dbReference type="ARBA" id="ARBA00005135"/>
    </source>
</evidence>
<dbReference type="Proteomes" id="UP001501729">
    <property type="component" value="Unassembled WGS sequence"/>
</dbReference>
<dbReference type="InterPro" id="IPR036412">
    <property type="entry name" value="HAD-like_sf"/>
</dbReference>
<dbReference type="EC" id="3.1.3.3" evidence="3"/>
<evidence type="ECO:0000256" key="5">
    <source>
        <dbReference type="ARBA" id="ARBA00022723"/>
    </source>
</evidence>
<dbReference type="InterPro" id="IPR023214">
    <property type="entry name" value="HAD_sf"/>
</dbReference>
<dbReference type="EMBL" id="BAABKX010000013">
    <property type="protein sequence ID" value="GAA5053375.1"/>
    <property type="molecule type" value="Genomic_DNA"/>
</dbReference>
<comment type="caution">
    <text evidence="9">The sequence shown here is derived from an EMBL/GenBank/DDBJ whole genome shotgun (WGS) entry which is preliminary data.</text>
</comment>
<dbReference type="GO" id="GO:0006564">
    <property type="term" value="P:L-serine biosynthetic process"/>
    <property type="evidence" value="ECO:0007669"/>
    <property type="project" value="UniProtKB-KW"/>
</dbReference>
<sequence>MEDEFHDATDVPLRYHRDFEQSFPPATGVELVVFDFDGTLAEQRGSWGLLYRLFGVEERGAMRTEAFWDDELTFQEWCFGNVIDWRNQGATREHIERAGDAIKLTTGADRLLRTLSKQEIPYGILSSGITDLIRQIGDFDPVFVRSNDIEYKESAPVNVDAAVGPFDKGDVLTQICESRDITLDAVMYVGDSHSDLEAFDVAGIAVLFDPDDRIDADDYALVDVVIEKRDLSLVCELFDVDP</sequence>
<dbReference type="GO" id="GO:0005737">
    <property type="term" value="C:cytoplasm"/>
    <property type="evidence" value="ECO:0007669"/>
    <property type="project" value="TreeGrafter"/>
</dbReference>
<proteinExistence type="predicted"/>
<dbReference type="NCBIfam" id="TIGR01488">
    <property type="entry name" value="HAD-SF-IB"/>
    <property type="match status" value="1"/>
</dbReference>
<reference evidence="9 10" key="1">
    <citation type="journal article" date="2019" name="Int. J. Syst. Evol. Microbiol.">
        <title>The Global Catalogue of Microorganisms (GCM) 10K type strain sequencing project: providing services to taxonomists for standard genome sequencing and annotation.</title>
        <authorList>
            <consortium name="The Broad Institute Genomics Platform"/>
            <consortium name="The Broad Institute Genome Sequencing Center for Infectious Disease"/>
            <person name="Wu L."/>
            <person name="Ma J."/>
        </authorList>
    </citation>
    <scope>NUCLEOTIDE SEQUENCE [LARGE SCALE GENOMIC DNA]</scope>
    <source>
        <strain evidence="9 10">JCM 17504</strain>
    </source>
</reference>
<keyword evidence="7" id="KW-0460">Magnesium</keyword>
<keyword evidence="5" id="KW-0479">Metal-binding</keyword>
<dbReference type="GO" id="GO:0000287">
    <property type="term" value="F:magnesium ion binding"/>
    <property type="evidence" value="ECO:0007669"/>
    <property type="project" value="TreeGrafter"/>
</dbReference>
<evidence type="ECO:0000256" key="8">
    <source>
        <dbReference type="ARBA" id="ARBA00023299"/>
    </source>
</evidence>
<comment type="cofactor">
    <cofactor evidence="1">
        <name>Mg(2+)</name>
        <dbReference type="ChEBI" id="CHEBI:18420"/>
    </cofactor>
</comment>
<name>A0AAV3UJD5_9EURY</name>
<dbReference type="Gene3D" id="3.40.50.1000">
    <property type="entry name" value="HAD superfamily/HAD-like"/>
    <property type="match status" value="1"/>
</dbReference>
<accession>A0AAV3UJD5</accession>
<keyword evidence="8" id="KW-0718">Serine biosynthesis</keyword>
<dbReference type="PANTHER" id="PTHR43344:SF2">
    <property type="entry name" value="PHOSPHOSERINE PHOSPHATASE"/>
    <property type="match status" value="1"/>
</dbReference>
<evidence type="ECO:0000256" key="7">
    <source>
        <dbReference type="ARBA" id="ARBA00022842"/>
    </source>
</evidence>
<evidence type="ECO:0000256" key="6">
    <source>
        <dbReference type="ARBA" id="ARBA00022801"/>
    </source>
</evidence>
<dbReference type="InterPro" id="IPR050582">
    <property type="entry name" value="HAD-like_SerB"/>
</dbReference>
<keyword evidence="10" id="KW-1185">Reference proteome</keyword>
<evidence type="ECO:0000256" key="3">
    <source>
        <dbReference type="ARBA" id="ARBA00012640"/>
    </source>
</evidence>
<dbReference type="GO" id="GO:0036424">
    <property type="term" value="F:L-phosphoserine phosphatase activity"/>
    <property type="evidence" value="ECO:0007669"/>
    <property type="project" value="TreeGrafter"/>
</dbReference>
<evidence type="ECO:0000313" key="9">
    <source>
        <dbReference type="EMBL" id="GAA5053375.1"/>
    </source>
</evidence>
<evidence type="ECO:0000256" key="1">
    <source>
        <dbReference type="ARBA" id="ARBA00001946"/>
    </source>
</evidence>
<evidence type="ECO:0000256" key="4">
    <source>
        <dbReference type="ARBA" id="ARBA00022605"/>
    </source>
</evidence>
<organism evidence="9 10">
    <name type="scientific">Haladaptatus pallidirubidus</name>
    <dbReference type="NCBI Taxonomy" id="1008152"/>
    <lineage>
        <taxon>Archaea</taxon>
        <taxon>Methanobacteriati</taxon>
        <taxon>Methanobacteriota</taxon>
        <taxon>Stenosarchaea group</taxon>
        <taxon>Halobacteria</taxon>
        <taxon>Halobacteriales</taxon>
        <taxon>Haladaptataceae</taxon>
        <taxon>Haladaptatus</taxon>
    </lineage>
</organism>
<evidence type="ECO:0000313" key="10">
    <source>
        <dbReference type="Proteomes" id="UP001501729"/>
    </source>
</evidence>
<comment type="pathway">
    <text evidence="2">Amino-acid biosynthesis; L-serine biosynthesis; L-serine from 3-phospho-D-glycerate: step 3/3.</text>
</comment>
<gene>
    <name evidence="9" type="ORF">GCM10025751_30540</name>
</gene>
<dbReference type="SUPFAM" id="SSF56784">
    <property type="entry name" value="HAD-like"/>
    <property type="match status" value="1"/>
</dbReference>